<dbReference type="InterPro" id="IPR041636">
    <property type="entry name" value="RNase_J_C"/>
</dbReference>
<comment type="subcellular location">
    <subcellularLocation>
        <location evidence="9">Cytoplasm</location>
    </subcellularLocation>
</comment>
<comment type="subunit">
    <text evidence="9">Homodimer, may be a subunit of the RNA degradosome.</text>
</comment>
<dbReference type="HAMAP" id="MF_01491">
    <property type="entry name" value="RNase_J_bact"/>
    <property type="match status" value="1"/>
</dbReference>
<evidence type="ECO:0000256" key="4">
    <source>
        <dbReference type="ARBA" id="ARBA00022759"/>
    </source>
</evidence>
<dbReference type="SUPFAM" id="SSF56281">
    <property type="entry name" value="Metallo-hydrolase/oxidoreductase"/>
    <property type="match status" value="1"/>
</dbReference>
<gene>
    <name evidence="9" type="primary">rnj</name>
    <name evidence="12" type="ORF">NCTC13229_01748</name>
</gene>
<dbReference type="InterPro" id="IPR011108">
    <property type="entry name" value="RMMBL"/>
</dbReference>
<evidence type="ECO:0000259" key="11">
    <source>
        <dbReference type="SMART" id="SM00849"/>
    </source>
</evidence>
<feature type="compositionally biased region" description="Basic residues" evidence="10">
    <location>
        <begin position="1"/>
        <end position="10"/>
    </location>
</feature>
<dbReference type="Pfam" id="PF17770">
    <property type="entry name" value="RNase_J_C"/>
    <property type="match status" value="1"/>
</dbReference>
<dbReference type="InterPro" id="IPR055132">
    <property type="entry name" value="RNase_J_b_CASP"/>
</dbReference>
<keyword evidence="4 9" id="KW-0255">Endonuclease</keyword>
<dbReference type="GO" id="GO:0004534">
    <property type="term" value="F:5'-3' RNA exonuclease activity"/>
    <property type="evidence" value="ECO:0007669"/>
    <property type="project" value="UniProtKB-UniRule"/>
</dbReference>
<accession>A0AB38FAF9</accession>
<dbReference type="InterPro" id="IPR036866">
    <property type="entry name" value="RibonucZ/Hydroxyglut_hydro"/>
</dbReference>
<dbReference type="PANTHER" id="PTHR43694">
    <property type="entry name" value="RIBONUCLEASE J"/>
    <property type="match status" value="1"/>
</dbReference>
<evidence type="ECO:0000256" key="8">
    <source>
        <dbReference type="ARBA" id="ARBA00022884"/>
    </source>
</evidence>
<dbReference type="GO" id="GO:0003723">
    <property type="term" value="F:RNA binding"/>
    <property type="evidence" value="ECO:0007669"/>
    <property type="project" value="UniProtKB-UniRule"/>
</dbReference>
<dbReference type="GO" id="GO:0008270">
    <property type="term" value="F:zinc ion binding"/>
    <property type="evidence" value="ECO:0007669"/>
    <property type="project" value="InterPro"/>
</dbReference>
<dbReference type="InterPro" id="IPR042173">
    <property type="entry name" value="RNase_J_2"/>
</dbReference>
<evidence type="ECO:0000256" key="7">
    <source>
        <dbReference type="ARBA" id="ARBA00022839"/>
    </source>
</evidence>
<evidence type="ECO:0000313" key="12">
    <source>
        <dbReference type="EMBL" id="SPZ38282.1"/>
    </source>
</evidence>
<dbReference type="PROSITE" id="PS01292">
    <property type="entry name" value="UPF0036"/>
    <property type="match status" value="1"/>
</dbReference>
<feature type="binding site" evidence="9">
    <location>
        <begin position="474"/>
        <end position="478"/>
    </location>
    <ligand>
        <name>substrate</name>
    </ligand>
</feature>
<dbReference type="GO" id="GO:0006364">
    <property type="term" value="P:rRNA processing"/>
    <property type="evidence" value="ECO:0007669"/>
    <property type="project" value="UniProtKB-UniRule"/>
</dbReference>
<keyword evidence="1 9" id="KW-0963">Cytoplasm</keyword>
<dbReference type="SMART" id="SM00849">
    <property type="entry name" value="Lactamase_B"/>
    <property type="match status" value="1"/>
</dbReference>
<reference evidence="12 13" key="1">
    <citation type="submission" date="2018-06" db="EMBL/GenBank/DDBJ databases">
        <authorList>
            <consortium name="Pathogen Informatics"/>
            <person name="Doyle S."/>
        </authorList>
    </citation>
    <scope>NUCLEOTIDE SEQUENCE [LARGE SCALE GENOMIC DNA]</scope>
    <source>
        <strain evidence="12 13">NCTC13229</strain>
    </source>
</reference>
<dbReference type="Gene3D" id="3.60.15.10">
    <property type="entry name" value="Ribonuclease Z/Hydroxyacylglutathione hydrolase-like"/>
    <property type="match status" value="1"/>
</dbReference>
<evidence type="ECO:0000256" key="3">
    <source>
        <dbReference type="ARBA" id="ARBA00022723"/>
    </source>
</evidence>
<dbReference type="RefSeq" id="WP_112299206.1">
    <property type="nucleotide sequence ID" value="NZ_QTTP01000001.1"/>
</dbReference>
<dbReference type="Proteomes" id="UP000251211">
    <property type="component" value="Unassembled WGS sequence"/>
</dbReference>
<protein>
    <recommendedName>
        <fullName evidence="9">Ribonuclease J</fullName>
        <shortName evidence="9">RNase J</shortName>
        <ecNumber evidence="9">3.1.-.-</ecNumber>
    </recommendedName>
</protein>
<evidence type="ECO:0000256" key="5">
    <source>
        <dbReference type="ARBA" id="ARBA00022801"/>
    </source>
</evidence>
<comment type="function">
    <text evidence="9">An RNase that has 5'-3' exonuclease and possibly endonuclease activity. Involved in maturation of rRNA and in some organisms also mRNA maturation and/or decay.</text>
</comment>
<dbReference type="EC" id="3.1.-.-" evidence="9"/>
<comment type="caution">
    <text evidence="12">The sequence shown here is derived from an EMBL/GenBank/DDBJ whole genome shotgun (WGS) entry which is preliminary data.</text>
</comment>
<evidence type="ECO:0000256" key="6">
    <source>
        <dbReference type="ARBA" id="ARBA00022833"/>
    </source>
</evidence>
<feature type="domain" description="Metallo-beta-lactamase" evidence="11">
    <location>
        <begin position="131"/>
        <end position="325"/>
    </location>
</feature>
<keyword evidence="7 9" id="KW-0269">Exonuclease</keyword>
<dbReference type="PANTHER" id="PTHR43694:SF1">
    <property type="entry name" value="RIBONUCLEASE J"/>
    <property type="match status" value="1"/>
</dbReference>
<dbReference type="Pfam" id="PF12706">
    <property type="entry name" value="Lactamase_B_2"/>
    <property type="match status" value="1"/>
</dbReference>
<keyword evidence="2 9" id="KW-0540">Nuclease</keyword>
<evidence type="ECO:0000256" key="10">
    <source>
        <dbReference type="SAM" id="MobiDB-lite"/>
    </source>
</evidence>
<dbReference type="Gene3D" id="3.10.20.580">
    <property type="match status" value="1"/>
</dbReference>
<dbReference type="InterPro" id="IPR004613">
    <property type="entry name" value="RNase_J"/>
</dbReference>
<evidence type="ECO:0000256" key="1">
    <source>
        <dbReference type="ARBA" id="ARBA00022490"/>
    </source>
</evidence>
<dbReference type="InterPro" id="IPR030854">
    <property type="entry name" value="RNase_J_bac"/>
</dbReference>
<comment type="similarity">
    <text evidence="9">Belongs to the metallo-beta-lactamase superfamily. RNA-metabolizing metallo-beta-lactamase-like family. Bacterial RNase J subfamily.</text>
</comment>
<dbReference type="InterPro" id="IPR001279">
    <property type="entry name" value="Metallo-B-lactamas"/>
</dbReference>
<sequence>MTRPPRRRSASRQAGPPSPTASEPTKSAPPVAEPTKSAPPVAEPSKSEPVVADQPSAPKSEQAKSAPVKTSSTKGGAANKSSSRSGRRGGGNKRQDTRPASVDPTARLGAPPKAPFKGLRVVALGGIGEIGRNMTVFEHQGKLLIVDCGVLFPEDQQPGVDLILPDFRHIEDRMDDVEAVVLTHGHEDHIGAIPFLLRLRPDLPVVGSRFTLALVAAKCREHRQRPNLVEVVEGQRTDHGPFECEYFAVNHSIPDAIAVAIRTDAGVVLHTGDIKLDQLPLDGRLTDLAGFSRLGDEGVDLFLVDSTNAEVPGFVTPEREIGGVLDNVIGKAKQRVIVASFASHVHRIQQVVDVAHRYNRRVAFVGRSMVRNMQIAQDLGYLTVPDGLVVDIDTAANLPDDRLVLISTGSQGEPLSALSRMARGEHRQINIRANDLVVLASSLIPGNENSVFAVVNGLAKRGATVVTQQSAKVHVSGHASAGELLYLYNAVRPTNAMPVHGEWRHLRANAALAKATGVPEERIVLAEDGVVVDMVDGLAEIVGQVPVGHVYVDGLSVGDVGDSTLSDRLVLGEGGFIAINVVIDDHTGRAVSTPEVSGRGFSDDPTALKDAAQLVEAELLRLATEGINDAHRIAQAIRRVVGKWVADKYRRRPMIVPTVIAVPSAEGK</sequence>
<keyword evidence="3" id="KW-0479">Metal-binding</keyword>
<evidence type="ECO:0000256" key="9">
    <source>
        <dbReference type="HAMAP-Rule" id="MF_01491"/>
    </source>
</evidence>
<dbReference type="Pfam" id="PF22505">
    <property type="entry name" value="RNase_J_b_CASP"/>
    <property type="match status" value="1"/>
</dbReference>
<proteinExistence type="inferred from homology"/>
<feature type="region of interest" description="Disordered" evidence="10">
    <location>
        <begin position="1"/>
        <end position="114"/>
    </location>
</feature>
<evidence type="ECO:0000313" key="13">
    <source>
        <dbReference type="Proteomes" id="UP000251211"/>
    </source>
</evidence>
<evidence type="ECO:0000256" key="2">
    <source>
        <dbReference type="ARBA" id="ARBA00022722"/>
    </source>
</evidence>
<name>A0AB38FAF9_RHOWR</name>
<dbReference type="AlphaFoldDB" id="A0AB38FAF9"/>
<dbReference type="CDD" id="cd07714">
    <property type="entry name" value="RNaseJ_MBL-fold"/>
    <property type="match status" value="1"/>
</dbReference>
<dbReference type="GO" id="GO:0004521">
    <property type="term" value="F:RNA endonuclease activity"/>
    <property type="evidence" value="ECO:0007669"/>
    <property type="project" value="UniProtKB-UniRule"/>
</dbReference>
<dbReference type="GO" id="GO:0005737">
    <property type="term" value="C:cytoplasm"/>
    <property type="evidence" value="ECO:0007669"/>
    <property type="project" value="UniProtKB-SubCell"/>
</dbReference>
<feature type="compositionally biased region" description="Low complexity" evidence="10">
    <location>
        <begin position="75"/>
        <end position="84"/>
    </location>
</feature>
<keyword evidence="5 9" id="KW-0378">Hydrolase</keyword>
<dbReference type="Pfam" id="PF07521">
    <property type="entry name" value="RMMBL"/>
    <property type="match status" value="1"/>
</dbReference>
<dbReference type="NCBIfam" id="TIGR00649">
    <property type="entry name" value="MG423"/>
    <property type="match status" value="1"/>
</dbReference>
<dbReference type="EMBL" id="UAUI01000004">
    <property type="protein sequence ID" value="SPZ38282.1"/>
    <property type="molecule type" value="Genomic_DNA"/>
</dbReference>
<organism evidence="12 13">
    <name type="scientific">Rhodococcus wratislaviensis</name>
    <name type="common">Tsukamurella wratislaviensis</name>
    <dbReference type="NCBI Taxonomy" id="44752"/>
    <lineage>
        <taxon>Bacteria</taxon>
        <taxon>Bacillati</taxon>
        <taxon>Actinomycetota</taxon>
        <taxon>Actinomycetes</taxon>
        <taxon>Mycobacteriales</taxon>
        <taxon>Nocardiaceae</taxon>
        <taxon>Rhodococcus</taxon>
    </lineage>
</organism>
<keyword evidence="8 9" id="KW-0694">RNA-binding</keyword>
<dbReference type="Gene3D" id="3.40.50.10710">
    <property type="entry name" value="Metallo-hydrolase/oxidoreductase"/>
    <property type="match status" value="1"/>
</dbReference>
<keyword evidence="6" id="KW-0862">Zinc</keyword>
<dbReference type="InterPro" id="IPR001587">
    <property type="entry name" value="RNase_J_CS"/>
</dbReference>
<keyword evidence="9" id="KW-0698">rRNA processing</keyword>